<gene>
    <name evidence="1" type="ORF">DVB73_07505</name>
</gene>
<name>A0AAD0VT09_PSEDL</name>
<organism evidence="1 2">
    <name type="scientific">Pseudomonas plecoglossicida</name>
    <dbReference type="NCBI Taxonomy" id="70775"/>
    <lineage>
        <taxon>Bacteria</taxon>
        <taxon>Pseudomonadati</taxon>
        <taxon>Pseudomonadota</taxon>
        <taxon>Gammaproteobacteria</taxon>
        <taxon>Pseudomonadales</taxon>
        <taxon>Pseudomonadaceae</taxon>
        <taxon>Pseudomonas</taxon>
    </lineage>
</organism>
<dbReference type="GeneID" id="49613260"/>
<dbReference type="EMBL" id="CP031146">
    <property type="protein sequence ID" value="AXM95652.1"/>
    <property type="molecule type" value="Genomic_DNA"/>
</dbReference>
<dbReference type="RefSeq" id="WP_016394606.1">
    <property type="nucleotide sequence ID" value="NZ_CP031146.1"/>
</dbReference>
<dbReference type="AlphaFoldDB" id="A0AAD0VT09"/>
<evidence type="ECO:0000313" key="2">
    <source>
        <dbReference type="Proteomes" id="UP000256503"/>
    </source>
</evidence>
<reference evidence="1 2" key="1">
    <citation type="submission" date="2018-07" db="EMBL/GenBank/DDBJ databases">
        <title>Complete genome sequence of a Pseudomonas plecoglossicida strain pathogenic to the marine fish, Larimichthys crocea.</title>
        <authorList>
            <person name="Tao Z."/>
        </authorList>
    </citation>
    <scope>NUCLEOTIDE SEQUENCE [LARGE SCALE GENOMIC DNA]</scope>
    <source>
        <strain evidence="1 2">XSDHY-P</strain>
    </source>
</reference>
<evidence type="ECO:0000313" key="1">
    <source>
        <dbReference type="EMBL" id="AXM95652.1"/>
    </source>
</evidence>
<sequence>MNRHLFDLDLTRVSRDHYITGKAAINFPIPGVTTGGWHFTSYWDRVSGVCKVSLAGIHFPDTSTFFGEAGVLDATQVLAERGWHADGKTVWMANHCRAAADMIVRWALSDSQHCSVEISDWFPSSEDRQHFLDLMDSAKNRLSEVGKLERVERWLDGQS</sequence>
<accession>A0AAD0VT09</accession>
<proteinExistence type="predicted"/>
<dbReference type="Proteomes" id="UP000256503">
    <property type="component" value="Chromosome"/>
</dbReference>
<protein>
    <submittedName>
        <fullName evidence="1">Uncharacterized protein</fullName>
    </submittedName>
</protein>